<proteinExistence type="predicted"/>
<keyword evidence="1" id="KW-0614">Plasmid</keyword>
<accession>A0A0C5GX50</accession>
<name>A0A0C5GX50_VIBPH</name>
<dbReference type="AlphaFoldDB" id="A0A0C5GX50"/>
<gene>
    <name evidence="1" type="ORF">pVPH1_0086</name>
</gene>
<sequence length="31" mass="3641">MINADCLWRPAISHKAAERLKSLYYSTSRKM</sequence>
<organism evidence="1">
    <name type="scientific">Vibrio parahaemolyticus</name>
    <dbReference type="NCBI Taxonomy" id="670"/>
    <lineage>
        <taxon>Bacteria</taxon>
        <taxon>Pseudomonadati</taxon>
        <taxon>Pseudomonadota</taxon>
        <taxon>Gammaproteobacteria</taxon>
        <taxon>Vibrionales</taxon>
        <taxon>Vibrionaceae</taxon>
        <taxon>Vibrio</taxon>
    </lineage>
</organism>
<evidence type="ECO:0000313" key="1">
    <source>
        <dbReference type="EMBL" id="AJP18258.1"/>
    </source>
</evidence>
<protein>
    <submittedName>
        <fullName evidence="1">Uncharacterized protein</fullName>
    </submittedName>
</protein>
<geneLocation type="plasmid" evidence="1">
    <name>pVPH1</name>
</geneLocation>
<dbReference type="EMBL" id="KP688397">
    <property type="protein sequence ID" value="AJP18258.1"/>
    <property type="molecule type" value="Genomic_DNA"/>
</dbReference>
<reference evidence="1" key="1">
    <citation type="journal article" date="2015" name="Antimicrob. Agents Chemother.">
        <title>Complete nucleotide sequence of a conjugative plasmid carrying bla(PER-1).</title>
        <authorList>
            <person name="Li R."/>
            <person name="Wong M.H."/>
            <person name="Zhou Y."/>
            <person name="Chan E.W."/>
            <person name="Chen S."/>
        </authorList>
    </citation>
    <scope>NUCLEOTIDE SEQUENCE</scope>
    <source>
        <strain evidence="1">V36</strain>
        <plasmid evidence="1">pVPH1</plasmid>
    </source>
</reference>